<dbReference type="RefSeq" id="WP_069691337.1">
    <property type="nucleotide sequence ID" value="NZ_CP017147.1"/>
</dbReference>
<keyword evidence="1" id="KW-0472">Membrane</keyword>
<name>A0A1D7U428_9HYPH</name>
<dbReference type="AlphaFoldDB" id="A0A1D7U428"/>
<dbReference type="OrthoDB" id="8163404at2"/>
<evidence type="ECO:0000313" key="2">
    <source>
        <dbReference type="EMBL" id="AOO82127.1"/>
    </source>
</evidence>
<dbReference type="Proteomes" id="UP000094969">
    <property type="component" value="Chromosome"/>
</dbReference>
<feature type="transmembrane region" description="Helical" evidence="1">
    <location>
        <begin position="12"/>
        <end position="33"/>
    </location>
</feature>
<keyword evidence="1" id="KW-0812">Transmembrane</keyword>
<proteinExistence type="predicted"/>
<keyword evidence="3" id="KW-1185">Reference proteome</keyword>
<organism evidence="2 3">
    <name type="scientific">Bosea vaviloviae</name>
    <dbReference type="NCBI Taxonomy" id="1526658"/>
    <lineage>
        <taxon>Bacteria</taxon>
        <taxon>Pseudomonadati</taxon>
        <taxon>Pseudomonadota</taxon>
        <taxon>Alphaproteobacteria</taxon>
        <taxon>Hyphomicrobiales</taxon>
        <taxon>Boseaceae</taxon>
        <taxon>Bosea</taxon>
    </lineage>
</organism>
<dbReference type="KEGG" id="bvv:BHK69_18280"/>
<keyword evidence="1" id="KW-1133">Transmembrane helix</keyword>
<reference evidence="2 3" key="1">
    <citation type="journal article" date="2015" name="Antonie Van Leeuwenhoek">
        <title>Bosea vaviloviae sp. nov., a new species of slow-growing rhizobia isolated from nodules of the relict species Vavilovia formosa (Stev.) Fed.</title>
        <authorList>
            <person name="Safronova V.I."/>
            <person name="Kuznetsova I.G."/>
            <person name="Sazanova A.L."/>
            <person name="Kimeklis A.K."/>
            <person name="Belimov A.A."/>
            <person name="Andronov E.E."/>
            <person name="Pinaev A.G."/>
            <person name="Chizhevskaya E.P."/>
            <person name="Pukhaev A.R."/>
            <person name="Popov K.P."/>
            <person name="Willems A."/>
            <person name="Tikhonovich I.A."/>
        </authorList>
    </citation>
    <scope>NUCLEOTIDE SEQUENCE [LARGE SCALE GENOMIC DNA]</scope>
    <source>
        <strain evidence="2 3">Vaf18</strain>
    </source>
</reference>
<evidence type="ECO:0000313" key="3">
    <source>
        <dbReference type="Proteomes" id="UP000094969"/>
    </source>
</evidence>
<feature type="transmembrane region" description="Helical" evidence="1">
    <location>
        <begin position="53"/>
        <end position="74"/>
    </location>
</feature>
<evidence type="ECO:0008006" key="4">
    <source>
        <dbReference type="Google" id="ProtNLM"/>
    </source>
</evidence>
<protein>
    <recommendedName>
        <fullName evidence="4">Transmembrane protein</fullName>
    </recommendedName>
</protein>
<gene>
    <name evidence="2" type="ORF">BHK69_18280</name>
</gene>
<evidence type="ECO:0000256" key="1">
    <source>
        <dbReference type="SAM" id="Phobius"/>
    </source>
</evidence>
<sequence>MGRLLLGAIRSGLWGLLLGPLIALLLVIAAMIFDPKCGVGDSGGCAMGLVTAPLAIALPSFGLFFAIGLARGLWRQRPCDLRAAIKRLRNWGRDE</sequence>
<accession>A0A1D7U428</accession>
<dbReference type="EMBL" id="CP017147">
    <property type="protein sequence ID" value="AOO82127.1"/>
    <property type="molecule type" value="Genomic_DNA"/>
</dbReference>